<evidence type="ECO:0000256" key="1">
    <source>
        <dbReference type="SAM" id="Phobius"/>
    </source>
</evidence>
<dbReference type="PANTHER" id="PTHR37314">
    <property type="entry name" value="SLR0142 PROTEIN"/>
    <property type="match status" value="1"/>
</dbReference>
<keyword evidence="1" id="KW-1133">Transmembrane helix</keyword>
<dbReference type="EMBL" id="LSEF01000025">
    <property type="protein sequence ID" value="OAF19468.1"/>
    <property type="molecule type" value="Genomic_DNA"/>
</dbReference>
<proteinExistence type="predicted"/>
<organism evidence="2 3">
    <name type="scientific">Bradyrhizobium neotropicale</name>
    <dbReference type="NCBI Taxonomy" id="1497615"/>
    <lineage>
        <taxon>Bacteria</taxon>
        <taxon>Pseudomonadati</taxon>
        <taxon>Pseudomonadota</taxon>
        <taxon>Alphaproteobacteria</taxon>
        <taxon>Hyphomicrobiales</taxon>
        <taxon>Nitrobacteraceae</taxon>
        <taxon>Bradyrhizobium</taxon>
    </lineage>
</organism>
<feature type="transmembrane region" description="Helical" evidence="1">
    <location>
        <begin position="41"/>
        <end position="67"/>
    </location>
</feature>
<sequence length="223" mass="23454">MAMEAAPPKLEPKPLVVDASGVEQSLAVASLLTMSGGFLDAFTWLSLGGVFGSSHTGNVVFVGMYAASGQWHQAAHHLLPILAFLAGASLAIRLNAPLLCLCGKIVCLAAVMLTLHRISEPVAIIGISFGSALQSASFRQVGRLNYLSVAVTGNMFRTLDQLAAIPRAEAARGAVAMLTICLMFLFGAAVGGWATLRFDAASLALPITLSTFALWLCRRRRAI</sequence>
<feature type="transmembrane region" description="Helical" evidence="1">
    <location>
        <begin position="174"/>
        <end position="194"/>
    </location>
</feature>
<feature type="transmembrane region" description="Helical" evidence="1">
    <location>
        <begin position="200"/>
        <end position="217"/>
    </location>
</feature>
<keyword evidence="3" id="KW-1185">Reference proteome</keyword>
<dbReference type="InterPro" id="IPR010699">
    <property type="entry name" value="DUF1275"/>
</dbReference>
<dbReference type="AlphaFoldDB" id="A0A176ZFW7"/>
<dbReference type="Pfam" id="PF06912">
    <property type="entry name" value="DUF1275"/>
    <property type="match status" value="1"/>
</dbReference>
<evidence type="ECO:0008006" key="4">
    <source>
        <dbReference type="Google" id="ProtNLM"/>
    </source>
</evidence>
<name>A0A176ZFW7_9BRAD</name>
<protein>
    <recommendedName>
        <fullName evidence="4">Permease</fullName>
    </recommendedName>
</protein>
<comment type="caution">
    <text evidence="2">The sequence shown here is derived from an EMBL/GenBank/DDBJ whole genome shotgun (WGS) entry which is preliminary data.</text>
</comment>
<keyword evidence="1" id="KW-0812">Transmembrane</keyword>
<dbReference type="PANTHER" id="PTHR37314:SF4">
    <property type="entry name" value="UPF0700 TRANSMEMBRANE PROTEIN YOAK"/>
    <property type="match status" value="1"/>
</dbReference>
<evidence type="ECO:0000313" key="3">
    <source>
        <dbReference type="Proteomes" id="UP000077173"/>
    </source>
</evidence>
<reference evidence="2 3" key="1">
    <citation type="submission" date="2016-02" db="EMBL/GenBank/DDBJ databases">
        <title>Draft genome sequence of the strain BR 10247T Bradyrhizobium neotropicale isolated from nodules of Centrolobium paraense.</title>
        <authorList>
            <person name="Simoes-Araujo J.L."/>
            <person name="Barauna A.C."/>
            <person name="Silva K."/>
            <person name="Zilli J.E."/>
        </authorList>
    </citation>
    <scope>NUCLEOTIDE SEQUENCE [LARGE SCALE GENOMIC DNA]</scope>
    <source>
        <strain evidence="2 3">BR 10247</strain>
    </source>
</reference>
<keyword evidence="1" id="KW-0472">Membrane</keyword>
<dbReference type="Proteomes" id="UP000077173">
    <property type="component" value="Unassembled WGS sequence"/>
</dbReference>
<feature type="transmembrane region" description="Helical" evidence="1">
    <location>
        <begin position="74"/>
        <end position="92"/>
    </location>
</feature>
<evidence type="ECO:0000313" key="2">
    <source>
        <dbReference type="EMBL" id="OAF19468.1"/>
    </source>
</evidence>
<accession>A0A176ZFW7</accession>
<gene>
    <name evidence="2" type="ORF">AXW67_37010</name>
</gene>